<name>A0A1G7L5L7_9PSEU</name>
<evidence type="ECO:0000313" key="1">
    <source>
        <dbReference type="EMBL" id="SDF44309.1"/>
    </source>
</evidence>
<dbReference type="STRING" id="200378.SAMN05216553_101665"/>
<dbReference type="InterPro" id="IPR036691">
    <property type="entry name" value="Endo/exonu/phosph_ase_sf"/>
</dbReference>
<gene>
    <name evidence="1" type="ORF">SAMN05216553_101665</name>
</gene>
<accession>A0A1G7L5L7</accession>
<dbReference type="EMBL" id="FNCC01000001">
    <property type="protein sequence ID" value="SDF44309.1"/>
    <property type="molecule type" value="Genomic_DNA"/>
</dbReference>
<protein>
    <submittedName>
        <fullName evidence="1">Uncharacterized protein</fullName>
    </submittedName>
</protein>
<keyword evidence="2" id="KW-1185">Reference proteome</keyword>
<dbReference type="Proteomes" id="UP000199623">
    <property type="component" value="Unassembled WGS sequence"/>
</dbReference>
<dbReference type="AlphaFoldDB" id="A0A1G7L5L7"/>
<reference evidence="2" key="1">
    <citation type="submission" date="2016-10" db="EMBL/GenBank/DDBJ databases">
        <authorList>
            <person name="Varghese N."/>
            <person name="Submissions S."/>
        </authorList>
    </citation>
    <scope>NUCLEOTIDE SEQUENCE [LARGE SCALE GENOMIC DNA]</scope>
    <source>
        <strain evidence="2">CGMCC 4.3506</strain>
    </source>
</reference>
<dbReference type="Gene3D" id="3.60.10.10">
    <property type="entry name" value="Endonuclease/exonuclease/phosphatase"/>
    <property type="match status" value="1"/>
</dbReference>
<evidence type="ECO:0000313" key="2">
    <source>
        <dbReference type="Proteomes" id="UP000199623"/>
    </source>
</evidence>
<organism evidence="1 2">
    <name type="scientific">Lentzea fradiae</name>
    <dbReference type="NCBI Taxonomy" id="200378"/>
    <lineage>
        <taxon>Bacteria</taxon>
        <taxon>Bacillati</taxon>
        <taxon>Actinomycetota</taxon>
        <taxon>Actinomycetes</taxon>
        <taxon>Pseudonocardiales</taxon>
        <taxon>Pseudonocardiaceae</taxon>
        <taxon>Lentzea</taxon>
    </lineage>
</organism>
<proteinExistence type="predicted"/>
<dbReference type="RefSeq" id="WP_176946564.1">
    <property type="nucleotide sequence ID" value="NZ_FNCC01000001.1"/>
</dbReference>
<sequence>MSVFRLSATPDVADSKSCGDNVTRMVTWVRFADRSTGRRFVVANTHFDPIEL</sequence>